<gene>
    <name evidence="2" type="ORF">ROR02_12070</name>
</gene>
<evidence type="ECO:0000313" key="3">
    <source>
        <dbReference type="Proteomes" id="UP000321567"/>
    </source>
</evidence>
<dbReference type="Proteomes" id="UP000321567">
    <property type="component" value="Unassembled WGS sequence"/>
</dbReference>
<dbReference type="AlphaFoldDB" id="A0A512H6J0"/>
<evidence type="ECO:0000313" key="2">
    <source>
        <dbReference type="EMBL" id="GEO81076.1"/>
    </source>
</evidence>
<organism evidence="2 3">
    <name type="scientific">Pararhodospirillum oryzae</name>
    <dbReference type="NCBI Taxonomy" id="478448"/>
    <lineage>
        <taxon>Bacteria</taxon>
        <taxon>Pseudomonadati</taxon>
        <taxon>Pseudomonadota</taxon>
        <taxon>Alphaproteobacteria</taxon>
        <taxon>Rhodospirillales</taxon>
        <taxon>Rhodospirillaceae</taxon>
        <taxon>Pararhodospirillum</taxon>
    </lineage>
</organism>
<feature type="region of interest" description="Disordered" evidence="1">
    <location>
        <begin position="1"/>
        <end position="35"/>
    </location>
</feature>
<keyword evidence="3" id="KW-1185">Reference proteome</keyword>
<name>A0A512H6J0_9PROT</name>
<dbReference type="EMBL" id="BJZO01000026">
    <property type="protein sequence ID" value="GEO81076.1"/>
    <property type="molecule type" value="Genomic_DNA"/>
</dbReference>
<feature type="compositionally biased region" description="Low complexity" evidence="1">
    <location>
        <begin position="26"/>
        <end position="35"/>
    </location>
</feature>
<comment type="caution">
    <text evidence="2">The sequence shown here is derived from an EMBL/GenBank/DDBJ whole genome shotgun (WGS) entry which is preliminary data.</text>
</comment>
<reference evidence="2 3" key="1">
    <citation type="submission" date="2019-07" db="EMBL/GenBank/DDBJ databases">
        <title>Whole genome shotgun sequence of Rhodospirillum oryzae NBRC 107573.</title>
        <authorList>
            <person name="Hosoyama A."/>
            <person name="Uohara A."/>
            <person name="Ohji S."/>
            <person name="Ichikawa N."/>
        </authorList>
    </citation>
    <scope>NUCLEOTIDE SEQUENCE [LARGE SCALE GENOMIC DNA]</scope>
    <source>
        <strain evidence="2 3">NBRC 107573</strain>
    </source>
</reference>
<protein>
    <submittedName>
        <fullName evidence="2">Uncharacterized protein</fullName>
    </submittedName>
</protein>
<accession>A0A512H6J0</accession>
<proteinExistence type="predicted"/>
<sequence length="125" mass="13242">MTEGENHKTGASYHRGRRVNRAPGHTPTGAFPAPARAFPAVPWNLLAKGPRGSFDKDPGKMAIAAKPGKTPAGPAGLAHGAHAIMPATHPRPRPITTRDCKGGETCVQTRMGHQADLHELRHALL</sequence>
<evidence type="ECO:0000256" key="1">
    <source>
        <dbReference type="SAM" id="MobiDB-lite"/>
    </source>
</evidence>